<sequence>DPKSFKYQHLIDWVKKNRGELLAAILTMARAWIKTGKTTPERLPPLGGFEDWTDTIGGILAHAGFVGFLGNLNYMYQKADVETPQWEGFLTTWLEIIGEDAVTTAQVVKAINDFGDFSRLNTNSSFSTSYLL</sequence>
<feature type="non-terminal residue" evidence="1">
    <location>
        <position position="1"/>
    </location>
</feature>
<protein>
    <submittedName>
        <fullName evidence="1">Uncharacterized protein</fullName>
    </submittedName>
</protein>
<dbReference type="AlphaFoldDB" id="X1TIF2"/>
<accession>X1TIF2</accession>
<comment type="caution">
    <text evidence="1">The sequence shown here is derived from an EMBL/GenBank/DDBJ whole genome shotgun (WGS) entry which is preliminary data.</text>
</comment>
<organism evidence="1">
    <name type="scientific">marine sediment metagenome</name>
    <dbReference type="NCBI Taxonomy" id="412755"/>
    <lineage>
        <taxon>unclassified sequences</taxon>
        <taxon>metagenomes</taxon>
        <taxon>ecological metagenomes</taxon>
    </lineage>
</organism>
<dbReference type="EMBL" id="BARW01027723">
    <property type="protein sequence ID" value="GAJ05093.1"/>
    <property type="molecule type" value="Genomic_DNA"/>
</dbReference>
<proteinExistence type="predicted"/>
<name>X1TIF2_9ZZZZ</name>
<gene>
    <name evidence="1" type="ORF">S12H4_44921</name>
</gene>
<evidence type="ECO:0000313" key="1">
    <source>
        <dbReference type="EMBL" id="GAJ05093.1"/>
    </source>
</evidence>
<reference evidence="1" key="1">
    <citation type="journal article" date="2014" name="Front. Microbiol.">
        <title>High frequency of phylogenetically diverse reductive dehalogenase-homologous genes in deep subseafloor sedimentary metagenomes.</title>
        <authorList>
            <person name="Kawai M."/>
            <person name="Futagami T."/>
            <person name="Toyoda A."/>
            <person name="Takaki Y."/>
            <person name="Nishi S."/>
            <person name="Hori S."/>
            <person name="Arai W."/>
            <person name="Tsubouchi T."/>
            <person name="Morono Y."/>
            <person name="Uchiyama I."/>
            <person name="Ito T."/>
            <person name="Fujiyama A."/>
            <person name="Inagaki F."/>
            <person name="Takami H."/>
        </authorList>
    </citation>
    <scope>NUCLEOTIDE SEQUENCE</scope>
    <source>
        <strain evidence="1">Expedition CK06-06</strain>
    </source>
</reference>